<feature type="transmembrane region" description="Helical" evidence="1">
    <location>
        <begin position="36"/>
        <end position="58"/>
    </location>
</feature>
<organism evidence="2 3">
    <name type="scientific">Streptomyces albus (strain ATCC 21838 / DSM 41398 / FERM P-419 / JCM 4703 / NBRC 107858)</name>
    <dbReference type="NCBI Taxonomy" id="1081613"/>
    <lineage>
        <taxon>Bacteria</taxon>
        <taxon>Bacillati</taxon>
        <taxon>Actinomycetota</taxon>
        <taxon>Actinomycetes</taxon>
        <taxon>Kitasatosporales</taxon>
        <taxon>Streptomycetaceae</taxon>
        <taxon>Streptomyces</taxon>
    </lineage>
</organism>
<dbReference type="EMBL" id="CP010519">
    <property type="protein sequence ID" value="AJE81620.1"/>
    <property type="molecule type" value="Genomic_DNA"/>
</dbReference>
<evidence type="ECO:0000256" key="1">
    <source>
        <dbReference type="SAM" id="Phobius"/>
    </source>
</evidence>
<accession>A0A0B5EQR0</accession>
<keyword evidence="3" id="KW-1185">Reference proteome</keyword>
<dbReference type="KEGG" id="sals:SLNWT_1244"/>
<sequence>MIGCPRRWCGSWRLWSSWWGCRGTGRQARSAGGAECCCAAAVIAGYILEFTFGALGLIPDQAAATIPTEGISWNYTTFLNIAFLLLAVAFLIRFLRTGGRQMLAMMGGAPGSEEHGGEGRHDG</sequence>
<keyword evidence="1" id="KW-1133">Transmembrane helix</keyword>
<reference evidence="2 3" key="1">
    <citation type="submission" date="2015-01" db="EMBL/GenBank/DDBJ databases">
        <title>Enhanced salinomycin production by adjusting the supply of polyketide extender units in Streptomyce albus DSM 41398.</title>
        <authorList>
            <person name="Lu C."/>
        </authorList>
    </citation>
    <scope>NUCLEOTIDE SEQUENCE [LARGE SCALE GENOMIC DNA]</scope>
    <source>
        <strain evidence="3">ATCC 21838 / DSM 41398 / FERM P-419 / JCM 4703 / NBRC 107858</strain>
    </source>
</reference>
<proteinExistence type="predicted"/>
<keyword evidence="1" id="KW-0812">Transmembrane</keyword>
<evidence type="ECO:0000313" key="3">
    <source>
        <dbReference type="Proteomes" id="UP000031523"/>
    </source>
</evidence>
<dbReference type="Proteomes" id="UP000031523">
    <property type="component" value="Chromosome"/>
</dbReference>
<dbReference type="AlphaFoldDB" id="A0A0B5EQR0"/>
<protein>
    <submittedName>
        <fullName evidence="2">Integral membrane protein</fullName>
    </submittedName>
</protein>
<keyword evidence="1" id="KW-0472">Membrane</keyword>
<gene>
    <name evidence="2" type="ORF">SLNWT_1244</name>
</gene>
<evidence type="ECO:0000313" key="2">
    <source>
        <dbReference type="EMBL" id="AJE81620.1"/>
    </source>
</evidence>
<feature type="transmembrane region" description="Helical" evidence="1">
    <location>
        <begin position="78"/>
        <end position="95"/>
    </location>
</feature>
<name>A0A0B5EQR0_STRA4</name>